<evidence type="ECO:0000256" key="4">
    <source>
        <dbReference type="SAM" id="MobiDB-lite"/>
    </source>
</evidence>
<feature type="DNA-binding region" description="HMG box" evidence="3">
    <location>
        <begin position="171"/>
        <end position="240"/>
    </location>
</feature>
<evidence type="ECO:0000259" key="5">
    <source>
        <dbReference type="PROSITE" id="PS50118"/>
    </source>
</evidence>
<evidence type="ECO:0000313" key="6">
    <source>
        <dbReference type="EMBL" id="EAU84736.2"/>
    </source>
</evidence>
<keyword evidence="1 3" id="KW-0238">DNA-binding</keyword>
<dbReference type="OrthoDB" id="6247875at2759"/>
<dbReference type="HOGENOM" id="CLU_503440_0_0_1"/>
<dbReference type="InParanoid" id="A8NXB3"/>
<dbReference type="SMART" id="SM00398">
    <property type="entry name" value="HMG"/>
    <property type="match status" value="1"/>
</dbReference>
<dbReference type="InterPro" id="IPR051356">
    <property type="entry name" value="SOX/SOX-like_TF"/>
</dbReference>
<dbReference type="eggNOG" id="ENOG502RSDQ">
    <property type="taxonomic scope" value="Eukaryota"/>
</dbReference>
<keyword evidence="7" id="KW-1185">Reference proteome</keyword>
<keyword evidence="2 3" id="KW-0539">Nucleus</keyword>
<dbReference type="GO" id="GO:0005634">
    <property type="term" value="C:nucleus"/>
    <property type="evidence" value="ECO:0007669"/>
    <property type="project" value="UniProtKB-UniRule"/>
</dbReference>
<feature type="domain" description="HMG box" evidence="5">
    <location>
        <begin position="171"/>
        <end position="240"/>
    </location>
</feature>
<evidence type="ECO:0000256" key="3">
    <source>
        <dbReference type="PROSITE-ProRule" id="PRU00267"/>
    </source>
</evidence>
<dbReference type="AlphaFoldDB" id="A8NXB3"/>
<name>A8NXB3_COPC7</name>
<evidence type="ECO:0000256" key="2">
    <source>
        <dbReference type="ARBA" id="ARBA00023242"/>
    </source>
</evidence>
<feature type="region of interest" description="Disordered" evidence="4">
    <location>
        <begin position="238"/>
        <end position="267"/>
    </location>
</feature>
<feature type="region of interest" description="Disordered" evidence="4">
    <location>
        <begin position="287"/>
        <end position="310"/>
    </location>
</feature>
<accession>A8NXB3</accession>
<protein>
    <recommendedName>
        <fullName evidence="5">HMG box domain-containing protein</fullName>
    </recommendedName>
</protein>
<dbReference type="Proteomes" id="UP000001861">
    <property type="component" value="Unassembled WGS sequence"/>
</dbReference>
<gene>
    <name evidence="6" type="ORF">CC1G_00255</name>
</gene>
<dbReference type="KEGG" id="cci:CC1G_00255"/>
<dbReference type="OMA" id="ANHAKRF"/>
<comment type="caution">
    <text evidence="6">The sequence shown here is derived from an EMBL/GenBank/DDBJ whole genome shotgun (WGS) entry which is preliminary data.</text>
</comment>
<dbReference type="GO" id="GO:0000978">
    <property type="term" value="F:RNA polymerase II cis-regulatory region sequence-specific DNA binding"/>
    <property type="evidence" value="ECO:0007669"/>
    <property type="project" value="TreeGrafter"/>
</dbReference>
<dbReference type="PANTHER" id="PTHR45789">
    <property type="entry name" value="FI18025P1"/>
    <property type="match status" value="1"/>
</dbReference>
<dbReference type="EMBL" id="AACS02000005">
    <property type="protein sequence ID" value="EAU84736.2"/>
    <property type="molecule type" value="Genomic_DNA"/>
</dbReference>
<feature type="region of interest" description="Disordered" evidence="4">
    <location>
        <begin position="106"/>
        <end position="175"/>
    </location>
</feature>
<dbReference type="InterPro" id="IPR009071">
    <property type="entry name" value="HMG_box_dom"/>
</dbReference>
<dbReference type="GO" id="GO:0000981">
    <property type="term" value="F:DNA-binding transcription factor activity, RNA polymerase II-specific"/>
    <property type="evidence" value="ECO:0007669"/>
    <property type="project" value="TreeGrafter"/>
</dbReference>
<sequence>MSRSHESCANLEPVDRIAQWGSTSGFLVYKDVYVPFSPRLGPSESALLLCAIFTQRHSAYFAMSCNLSASHSARSYRHREDNESISPLGQPSSFASNEYREVPLSKSLRRVDSGQPYSTSIVPLSPASLKAASPSPKAPDSPTTPTAATSDSTPCTKPLPSASTSASRPHVPRPPNAFMIYRSELVKTRAVPPEIEHRQQNLSRLAGQCWNLLPQHEKDKYHQKAKEALLEHQRLNPDYKFTPAPRGSRKAKTKAQQAAASSNVNSSERIRAIREQYVKVLGPSLVASRKRKRKSRGGSADDADTLRHQDLPLLGDQTPLVRYHGRSSPQPAHTARSISGDYSSLVHPSFSRASLPRRPSTSLGFSTGSSVQPTFNHSIFFESPRHSPCDSSDFSLCLQGVSEVAPNQSGNSDIEQLNFFQMPSISVNAGFSFPPAPAPDFNSLTSHHECDEISPFTQPVLQMPLQHQSQPTAPQERMYRSDMVRMDGRSDGRVESVTLPNPGDNGTYEDWKILHNPSDELNYTALHLNLPHCGTISEPSR</sequence>
<dbReference type="PROSITE" id="PS50118">
    <property type="entry name" value="HMG_BOX_2"/>
    <property type="match status" value="1"/>
</dbReference>
<dbReference type="GeneID" id="6013675"/>
<dbReference type="RefSeq" id="XP_001837119.2">
    <property type="nucleotide sequence ID" value="XM_001837067.2"/>
</dbReference>
<evidence type="ECO:0000256" key="1">
    <source>
        <dbReference type="ARBA" id="ARBA00023125"/>
    </source>
</evidence>
<dbReference type="InterPro" id="IPR036910">
    <property type="entry name" value="HMG_box_dom_sf"/>
</dbReference>
<dbReference type="Pfam" id="PF00505">
    <property type="entry name" value="HMG_box"/>
    <property type="match status" value="1"/>
</dbReference>
<feature type="compositionally biased region" description="Low complexity" evidence="4">
    <location>
        <begin position="123"/>
        <end position="154"/>
    </location>
</feature>
<reference evidence="6 7" key="1">
    <citation type="journal article" date="2010" name="Proc. Natl. Acad. Sci. U.S.A.">
        <title>Insights into evolution of multicellular fungi from the assembled chromosomes of the mushroom Coprinopsis cinerea (Coprinus cinereus).</title>
        <authorList>
            <person name="Stajich J.E."/>
            <person name="Wilke S.K."/>
            <person name="Ahren D."/>
            <person name="Au C.H."/>
            <person name="Birren B.W."/>
            <person name="Borodovsky M."/>
            <person name="Burns C."/>
            <person name="Canback B."/>
            <person name="Casselton L.A."/>
            <person name="Cheng C.K."/>
            <person name="Deng J."/>
            <person name="Dietrich F.S."/>
            <person name="Fargo D.C."/>
            <person name="Farman M.L."/>
            <person name="Gathman A.C."/>
            <person name="Goldberg J."/>
            <person name="Guigo R."/>
            <person name="Hoegger P.J."/>
            <person name="Hooker J.B."/>
            <person name="Huggins A."/>
            <person name="James T.Y."/>
            <person name="Kamada T."/>
            <person name="Kilaru S."/>
            <person name="Kodira C."/>
            <person name="Kues U."/>
            <person name="Kupfer D."/>
            <person name="Kwan H.S."/>
            <person name="Lomsadze A."/>
            <person name="Li W."/>
            <person name="Lilly W.W."/>
            <person name="Ma L.J."/>
            <person name="Mackey A.J."/>
            <person name="Manning G."/>
            <person name="Martin F."/>
            <person name="Muraguchi H."/>
            <person name="Natvig D.O."/>
            <person name="Palmerini H."/>
            <person name="Ramesh M.A."/>
            <person name="Rehmeyer C.J."/>
            <person name="Roe B.A."/>
            <person name="Shenoy N."/>
            <person name="Stanke M."/>
            <person name="Ter-Hovhannisyan V."/>
            <person name="Tunlid A."/>
            <person name="Velagapudi R."/>
            <person name="Vision T.J."/>
            <person name="Zeng Q."/>
            <person name="Zolan M.E."/>
            <person name="Pukkila P.J."/>
        </authorList>
    </citation>
    <scope>NUCLEOTIDE SEQUENCE [LARGE SCALE GENOMIC DNA]</scope>
    <source>
        <strain evidence="7">Okayama-7 / 130 / ATCC MYA-4618 / FGSC 9003</strain>
    </source>
</reference>
<dbReference type="VEuPathDB" id="FungiDB:CC1G_00255"/>
<organism evidence="6 7">
    <name type="scientific">Coprinopsis cinerea (strain Okayama-7 / 130 / ATCC MYA-4618 / FGSC 9003)</name>
    <name type="common">Inky cap fungus</name>
    <name type="synonym">Hormographiella aspergillata</name>
    <dbReference type="NCBI Taxonomy" id="240176"/>
    <lineage>
        <taxon>Eukaryota</taxon>
        <taxon>Fungi</taxon>
        <taxon>Dikarya</taxon>
        <taxon>Basidiomycota</taxon>
        <taxon>Agaricomycotina</taxon>
        <taxon>Agaricomycetes</taxon>
        <taxon>Agaricomycetidae</taxon>
        <taxon>Agaricales</taxon>
        <taxon>Agaricineae</taxon>
        <taxon>Psathyrellaceae</taxon>
        <taxon>Coprinopsis</taxon>
    </lineage>
</organism>
<dbReference type="CDD" id="cd01389">
    <property type="entry name" value="HMG-box_ROX1-like"/>
    <property type="match status" value="1"/>
</dbReference>
<dbReference type="SUPFAM" id="SSF47095">
    <property type="entry name" value="HMG-box"/>
    <property type="match status" value="1"/>
</dbReference>
<feature type="compositionally biased region" description="Low complexity" evidence="4">
    <location>
        <begin position="254"/>
        <end position="267"/>
    </location>
</feature>
<dbReference type="Gene3D" id="1.10.30.10">
    <property type="entry name" value="High mobility group box domain"/>
    <property type="match status" value="1"/>
</dbReference>
<proteinExistence type="predicted"/>
<dbReference type="PANTHER" id="PTHR45789:SF2">
    <property type="entry name" value="FI18025P1"/>
    <property type="match status" value="1"/>
</dbReference>
<evidence type="ECO:0000313" key="7">
    <source>
        <dbReference type="Proteomes" id="UP000001861"/>
    </source>
</evidence>